<dbReference type="PANTHER" id="PTHR43377">
    <property type="entry name" value="BILIVERDIN REDUCTASE A"/>
    <property type="match status" value="1"/>
</dbReference>
<sequence length="369" mass="39241">MTRRKLRAGLIGLGAMGRNHARVLSGLDGVELVGVVDPAGDPARALRVPVVPDLDGLLTLGVDYAVVACPTALHEQVGLALAASGVPALIEKPLAQSVAAAGRLVEAFEAAGLVAGVGHIERYNPALQSLRLRLEAGELGEVFQVVTRRQGPFPHRIADVGVVMDLATHDIDLTSWVVGREYRTVSAWTVSRSGRVHEDMVAAVGQLAGGAIVNHLVNWLSPLKERSTVITGERGCFVADTLTADLTFYANGAIDTEWEALRAFRGVAEGDMVRYAIPKREPLLVEHERFRDAVDGKESDIVTLRQGLRTVQVAAALLRSAAEGGTVEIGNAAPERSESVSAWTDRAGADQPSRSARIRSTRSAARPSP</sequence>
<dbReference type="Proteomes" id="UP000248749">
    <property type="component" value="Unassembled WGS sequence"/>
</dbReference>
<dbReference type="InterPro" id="IPR004104">
    <property type="entry name" value="Gfo/Idh/MocA-like_OxRdtase_C"/>
</dbReference>
<name>A0A2W2DEP1_9ACTN</name>
<dbReference type="GO" id="GO:0000166">
    <property type="term" value="F:nucleotide binding"/>
    <property type="evidence" value="ECO:0007669"/>
    <property type="project" value="InterPro"/>
</dbReference>
<evidence type="ECO:0000256" key="2">
    <source>
        <dbReference type="SAM" id="MobiDB-lite"/>
    </source>
</evidence>
<comment type="similarity">
    <text evidence="1">Belongs to the Gfo/Idh/MocA family.</text>
</comment>
<evidence type="ECO:0000313" key="5">
    <source>
        <dbReference type="EMBL" id="PZF98317.1"/>
    </source>
</evidence>
<dbReference type="Pfam" id="PF01408">
    <property type="entry name" value="GFO_IDH_MocA"/>
    <property type="match status" value="1"/>
</dbReference>
<evidence type="ECO:0000259" key="4">
    <source>
        <dbReference type="Pfam" id="PF02894"/>
    </source>
</evidence>
<comment type="caution">
    <text evidence="5">The sequence shown here is derived from an EMBL/GenBank/DDBJ whole genome shotgun (WGS) entry which is preliminary data.</text>
</comment>
<dbReference type="SUPFAM" id="SSF51735">
    <property type="entry name" value="NAD(P)-binding Rossmann-fold domains"/>
    <property type="match status" value="1"/>
</dbReference>
<dbReference type="Gene3D" id="3.40.50.720">
    <property type="entry name" value="NAD(P)-binding Rossmann-like Domain"/>
    <property type="match status" value="1"/>
</dbReference>
<accession>A0A2W2DEP1</accession>
<dbReference type="EMBL" id="POUB01000078">
    <property type="protein sequence ID" value="PZF98317.1"/>
    <property type="molecule type" value="Genomic_DNA"/>
</dbReference>
<proteinExistence type="inferred from homology"/>
<dbReference type="AlphaFoldDB" id="A0A2W2DEP1"/>
<feature type="domain" description="Gfo/Idh/MocA-like oxidoreductase N-terminal" evidence="3">
    <location>
        <begin position="7"/>
        <end position="119"/>
    </location>
</feature>
<dbReference type="InterPro" id="IPR000683">
    <property type="entry name" value="Gfo/Idh/MocA-like_OxRdtase_N"/>
</dbReference>
<dbReference type="SUPFAM" id="SSF55347">
    <property type="entry name" value="Glyceraldehyde-3-phosphate dehydrogenase-like, C-terminal domain"/>
    <property type="match status" value="1"/>
</dbReference>
<gene>
    <name evidence="5" type="ORF">C1I99_13715</name>
</gene>
<keyword evidence="6" id="KW-1185">Reference proteome</keyword>
<dbReference type="InterPro" id="IPR036291">
    <property type="entry name" value="NAD(P)-bd_dom_sf"/>
</dbReference>
<dbReference type="Pfam" id="PF02894">
    <property type="entry name" value="GFO_IDH_MocA_C"/>
    <property type="match status" value="1"/>
</dbReference>
<feature type="domain" description="Gfo/Idh/MocA-like oxidoreductase C-terminal" evidence="4">
    <location>
        <begin position="134"/>
        <end position="329"/>
    </location>
</feature>
<dbReference type="PANTHER" id="PTHR43377:SF1">
    <property type="entry name" value="BILIVERDIN REDUCTASE A"/>
    <property type="match status" value="1"/>
</dbReference>
<dbReference type="InterPro" id="IPR051450">
    <property type="entry name" value="Gfo/Idh/MocA_Oxidoreductases"/>
</dbReference>
<dbReference type="OrthoDB" id="179913at2"/>
<evidence type="ECO:0000259" key="3">
    <source>
        <dbReference type="Pfam" id="PF01408"/>
    </source>
</evidence>
<feature type="region of interest" description="Disordered" evidence="2">
    <location>
        <begin position="329"/>
        <end position="369"/>
    </location>
</feature>
<evidence type="ECO:0000313" key="6">
    <source>
        <dbReference type="Proteomes" id="UP000248749"/>
    </source>
</evidence>
<reference evidence="5 6" key="1">
    <citation type="submission" date="2018-01" db="EMBL/GenBank/DDBJ databases">
        <title>Draft genome sequence of Salinispora sp. 13K206.</title>
        <authorList>
            <person name="Sahin N."/>
            <person name="Saygin H."/>
            <person name="Ay H."/>
        </authorList>
    </citation>
    <scope>NUCLEOTIDE SEQUENCE [LARGE SCALE GENOMIC DNA]</scope>
    <source>
        <strain evidence="5 6">13K206</strain>
    </source>
</reference>
<evidence type="ECO:0000256" key="1">
    <source>
        <dbReference type="ARBA" id="ARBA00010928"/>
    </source>
</evidence>
<dbReference type="Gene3D" id="3.30.360.10">
    <property type="entry name" value="Dihydrodipicolinate Reductase, domain 2"/>
    <property type="match status" value="1"/>
</dbReference>
<protein>
    <submittedName>
        <fullName evidence="5">Dehydrogenase</fullName>
    </submittedName>
</protein>
<organism evidence="5 6">
    <name type="scientific">Micromonospora deserti</name>
    <dbReference type="NCBI Taxonomy" id="2070366"/>
    <lineage>
        <taxon>Bacteria</taxon>
        <taxon>Bacillati</taxon>
        <taxon>Actinomycetota</taxon>
        <taxon>Actinomycetes</taxon>
        <taxon>Micromonosporales</taxon>
        <taxon>Micromonosporaceae</taxon>
        <taxon>Micromonospora</taxon>
    </lineage>
</organism>